<keyword evidence="2" id="KW-0802">TPR repeat</keyword>
<feature type="repeat" description="TPR" evidence="2">
    <location>
        <begin position="1014"/>
        <end position="1047"/>
    </location>
</feature>
<dbReference type="InterPro" id="IPR019734">
    <property type="entry name" value="TPR_rpt"/>
</dbReference>
<evidence type="ECO:0000256" key="3">
    <source>
        <dbReference type="SAM" id="MobiDB-lite"/>
    </source>
</evidence>
<proteinExistence type="predicted"/>
<dbReference type="InterPro" id="IPR027417">
    <property type="entry name" value="P-loop_NTPase"/>
</dbReference>
<dbReference type="EMBL" id="KB726993">
    <property type="protein sequence ID" value="EMT63020.1"/>
    <property type="molecule type" value="Genomic_DNA"/>
</dbReference>
<accession>N1RLD3</accession>
<name>N1RLD3_FUSC4</name>
<dbReference type="Pfam" id="PF17109">
    <property type="entry name" value="Goodbye"/>
    <property type="match status" value="1"/>
</dbReference>
<dbReference type="InterPro" id="IPR012338">
    <property type="entry name" value="Beta-lactam/transpept-like"/>
</dbReference>
<evidence type="ECO:0000256" key="1">
    <source>
        <dbReference type="ARBA" id="ARBA00022737"/>
    </source>
</evidence>
<organism evidence="6 7">
    <name type="scientific">Fusarium oxysporum f. sp. cubense (strain race 4)</name>
    <name type="common">Panama disease fungus</name>
    <dbReference type="NCBI Taxonomy" id="2502994"/>
    <lineage>
        <taxon>Eukaryota</taxon>
        <taxon>Fungi</taxon>
        <taxon>Dikarya</taxon>
        <taxon>Ascomycota</taxon>
        <taxon>Pezizomycotina</taxon>
        <taxon>Sordariomycetes</taxon>
        <taxon>Hypocreomycetidae</taxon>
        <taxon>Hypocreales</taxon>
        <taxon>Nectriaceae</taxon>
        <taxon>Fusarium</taxon>
        <taxon>Fusarium oxysporum species complex</taxon>
    </lineage>
</organism>
<feature type="compositionally biased region" description="Acidic residues" evidence="3">
    <location>
        <begin position="1355"/>
        <end position="1380"/>
    </location>
</feature>
<feature type="domain" description="Nephrocystin 3-like N-terminal" evidence="5">
    <location>
        <begin position="319"/>
        <end position="489"/>
    </location>
</feature>
<evidence type="ECO:0000259" key="4">
    <source>
        <dbReference type="Pfam" id="PF17109"/>
    </source>
</evidence>
<feature type="region of interest" description="Disordered" evidence="3">
    <location>
        <begin position="1315"/>
        <end position="1380"/>
    </location>
</feature>
<dbReference type="OrthoDB" id="448455at2759"/>
<evidence type="ECO:0000313" key="6">
    <source>
        <dbReference type="EMBL" id="EMT63020.1"/>
    </source>
</evidence>
<evidence type="ECO:0000313" key="7">
    <source>
        <dbReference type="Proteomes" id="UP000016929"/>
    </source>
</evidence>
<gene>
    <name evidence="6" type="ORF">FOC4_g10013216</name>
</gene>
<dbReference type="Gene3D" id="3.40.710.10">
    <property type="entry name" value="DD-peptidase/beta-lactamase superfamily"/>
    <property type="match status" value="1"/>
</dbReference>
<dbReference type="Pfam" id="PF24883">
    <property type="entry name" value="NPHP3_N"/>
    <property type="match status" value="1"/>
</dbReference>
<reference evidence="7" key="2">
    <citation type="journal article" date="2014" name="PLoS ONE">
        <title>Genome and Transcriptome Analysis of the Fungal Pathogen Fusarium oxysporum f. sp. cubense Causing Banana Vascular Wilt Disease.</title>
        <authorList>
            <person name="Guo L."/>
            <person name="Han L."/>
            <person name="Yang L."/>
            <person name="Zeng H."/>
            <person name="Fan D."/>
            <person name="Zhu Y."/>
            <person name="Feng Y."/>
            <person name="Wang G."/>
            <person name="Peng C."/>
            <person name="Jiang X."/>
            <person name="Zhou D."/>
            <person name="Ni P."/>
            <person name="Liang C."/>
            <person name="Liu L."/>
            <person name="Wang J."/>
            <person name="Mao C."/>
            <person name="Fang X."/>
            <person name="Peng M."/>
            <person name="Huang J."/>
        </authorList>
    </citation>
    <scope>NUCLEOTIDE SEQUENCE [LARGE SCALE GENOMIC DNA]</scope>
    <source>
        <strain evidence="7">race 4</strain>
    </source>
</reference>
<keyword evidence="1" id="KW-0677">Repeat</keyword>
<dbReference type="SUPFAM" id="SSF56601">
    <property type="entry name" value="beta-lactamase/transpeptidase-like"/>
    <property type="match status" value="1"/>
</dbReference>
<reference evidence="7" key="1">
    <citation type="submission" date="2012-09" db="EMBL/GenBank/DDBJ databases">
        <title>Genome sequencing and comparative transcriptomics of race 1 and race 4 of banana pathogen: Fusarium oxysporum f. sp. cubense.</title>
        <authorList>
            <person name="Fang X."/>
            <person name="Huang J."/>
        </authorList>
    </citation>
    <scope>NUCLEOTIDE SEQUENCE [LARGE SCALE GENOMIC DNA]</scope>
    <source>
        <strain evidence="7">race 4</strain>
    </source>
</reference>
<evidence type="ECO:0000256" key="2">
    <source>
        <dbReference type="PROSITE-ProRule" id="PRU00339"/>
    </source>
</evidence>
<dbReference type="PANTHER" id="PTHR10039">
    <property type="entry name" value="AMELOGENIN"/>
    <property type="match status" value="1"/>
</dbReference>
<dbReference type="PANTHER" id="PTHR10039:SF17">
    <property type="entry name" value="FUNGAL STAND N-TERMINAL GOODBYE DOMAIN-CONTAINING PROTEIN-RELATED"/>
    <property type="match status" value="1"/>
</dbReference>
<feature type="compositionally biased region" description="Basic and acidic residues" evidence="3">
    <location>
        <begin position="1317"/>
        <end position="1354"/>
    </location>
</feature>
<dbReference type="HOGENOM" id="CLU_002382_0_0_1"/>
<feature type="domain" description="Fungal STAND N-terminal Goodbye" evidence="4">
    <location>
        <begin position="25"/>
        <end position="142"/>
    </location>
</feature>
<dbReference type="PROSITE" id="PS50005">
    <property type="entry name" value="TPR"/>
    <property type="match status" value="1"/>
</dbReference>
<dbReference type="Proteomes" id="UP000016929">
    <property type="component" value="Unassembled WGS sequence"/>
</dbReference>
<dbReference type="Gene3D" id="3.40.50.300">
    <property type="entry name" value="P-loop containing nucleotide triphosphate hydrolases"/>
    <property type="match status" value="1"/>
</dbReference>
<dbReference type="SUPFAM" id="SSF48452">
    <property type="entry name" value="TPR-like"/>
    <property type="match status" value="1"/>
</dbReference>
<dbReference type="InterPro" id="IPR056884">
    <property type="entry name" value="NPHP3-like_N"/>
</dbReference>
<dbReference type="SUPFAM" id="SSF52540">
    <property type="entry name" value="P-loop containing nucleoside triphosphate hydrolases"/>
    <property type="match status" value="1"/>
</dbReference>
<dbReference type="InterPro" id="IPR031350">
    <property type="entry name" value="Goodbye_dom"/>
</dbReference>
<dbReference type="Gene3D" id="1.25.40.10">
    <property type="entry name" value="Tetratricopeptide repeat domain"/>
    <property type="match status" value="1"/>
</dbReference>
<sequence>MIAKKAQAELEEKLKNDDRDVADLWKEALKSYESIVGFGLQRKFDNVNSMLDFGTDQMNNFHKFRHDKGKVDRLRSLFSSNLDLVEKGANQIIAAAAPAFPPAAAIGTALTYMLQACRSVSADYDIIIVFFEDMNSFLTRITILETRLPKYKAYQNCLMEVFNSLLTMCGFAHKYIELGRFKKWISNLFKGDDGELGGARANMNKNLEHLQQATEFAILSNTEESLKMASQLDENQRSHAEMLERVGHTIDTIQENTENIKGDIAKILKLFGGQKKERSTEKPQAKKPASANSIRNAMPVVFNDGHEYQTLKETLLPDSCGWVFSEPEWEEWLKIPDGERPILALTAEPGSGKSHLAAAVHDKLTQRANEDETGNTCVTHFYFREQEDAFAFFLCGIITVINQIAETNHAACEKFNAQIARDDIEIDTDLWQHLVEHLLGAVFGPESKFSLFIVFDGLDELRDPEDFQLFLSDFINEKGLKISLAVTSRPEQLDDLPKSTKLVRIEADKKKQSQDMRALIWNRINSLNNLKRFSRYVQQRVADTIEEVSPNMLYAEHLLARLDNLGREGAALRALGQEMPKNLHDIYKILLAECQRRMPTKHQEVSATLLHWVAFAKRLLTLTEVQSLLKYLAQDDSFDIEEIRELFDKFLRVGGPGYDTEVLARIAASETTAVQDLKQDEENKHDSIYDDGPLPVTFKERSMRHYFTNISSGASEFRWGPSEANRRMLLTSAELLRSHRGKVDESLLKYSALFLISHFVETDAEQHTSDEQIEVLKAFSETMANKTGLAEMLSKSGVTYGGSGGGTSVTNEKVSQWAKLVEKPEISEKLDGFTIEWWKRVGPDPPACRLDIAKGFLQQLYQAQTPKEAVEAYQEVQGVLNASGSTKLLMDQAAINFPKEYEDRNRTASDDEAYNAATAALGVLNLFGDDVKPDGGAYRAVAEVLDQYNFTEPAEKTCRQALELCKPADHEWYRASNVLSLILLKQKKKKAAFEVASRAVNELPNNEVPPPLKRIVYTAYARAQRKLGQLDAALESFAKAKASDPDGITPGEDLVDELQVVERKADKSAYIQMLKQWSLLERITWIASDYADKGEDRHAIFCDIASETGEQDFMVKFYEEAIDFLDNLDAATPVRLDLATTYFEVCRQPEKALEILDKIFDSRATGFRYPILGGTALWMMTRAVNCMTNVQLELFRKSRNPVYKAERLASQANFMQRPLSLDVPRTSAFWTSSHRVGLAYMYLVMGPLEKFQEKVQSLLDDCFAGLNDTVGWNDAPYFWMLAQTLALMSKALGNDEKLRRYARIVGSAMLSRIVNPDQDKETKAEEEADDDKKVDESPKEQDVKVVPQEKHSAEEDQEDVDTSDEEEETGPPPTDEGDLLSDETYYSCGGFCNPVRKFKWWGNRSAYLYVTFASGMICEECQAECDAVQRGEKPFKGRYFYGVGQGKLKLPVEGWRGVKNGVVRIEGEEDVKMDEFLKRLETEVSVIMFSQSPTKMRDVMTSLEPQMGYICNVSGATGLPLSVVSGGKEAYVKHFGFRDVGAQKAPDGDTTYFIRSVTKGMVAALNSSGLGDACDWIPQMVIHKLSGSTKTIEFPQLATVAAKAAPGFSEKIQDELQKRREIQAATGMLFTISASTSPSLMAAST</sequence>
<dbReference type="InterPro" id="IPR011990">
    <property type="entry name" value="TPR-like_helical_dom_sf"/>
</dbReference>
<protein>
    <submittedName>
        <fullName evidence="6">Uncharacterized protein</fullName>
    </submittedName>
</protein>
<evidence type="ECO:0000259" key="5">
    <source>
        <dbReference type="Pfam" id="PF24883"/>
    </source>
</evidence>
<keyword evidence="7" id="KW-1185">Reference proteome</keyword>